<dbReference type="GO" id="GO:0016747">
    <property type="term" value="F:acyltransferase activity, transferring groups other than amino-acyl groups"/>
    <property type="evidence" value="ECO:0007669"/>
    <property type="project" value="InterPro"/>
</dbReference>
<feature type="domain" description="N-acetyltransferase" evidence="1">
    <location>
        <begin position="138"/>
        <end position="276"/>
    </location>
</feature>
<dbReference type="SUPFAM" id="SSF55729">
    <property type="entry name" value="Acyl-CoA N-acyltransferases (Nat)"/>
    <property type="match status" value="1"/>
</dbReference>
<dbReference type="RefSeq" id="WP_168057118.1">
    <property type="nucleotide sequence ID" value="NZ_JAAOZT010000015.1"/>
</dbReference>
<dbReference type="InterPro" id="IPR016181">
    <property type="entry name" value="Acyl_CoA_acyltransferase"/>
</dbReference>
<gene>
    <name evidence="2" type="ORF">HNR39_004481</name>
</gene>
<dbReference type="EMBL" id="JACHHQ010000018">
    <property type="protein sequence ID" value="MBB5202612.1"/>
    <property type="molecule type" value="Genomic_DNA"/>
</dbReference>
<proteinExistence type="predicted"/>
<keyword evidence="3" id="KW-1185">Reference proteome</keyword>
<dbReference type="PROSITE" id="PS51186">
    <property type="entry name" value="GNAT"/>
    <property type="match status" value="1"/>
</dbReference>
<reference evidence="2 3" key="1">
    <citation type="submission" date="2020-08" db="EMBL/GenBank/DDBJ databases">
        <title>Genomic Encyclopedia of Type Strains, Phase IV (KMG-IV): sequencing the most valuable type-strain genomes for metagenomic binning, comparative biology and taxonomic classification.</title>
        <authorList>
            <person name="Goeker M."/>
        </authorList>
    </citation>
    <scope>NUCLEOTIDE SEQUENCE [LARGE SCALE GENOMIC DNA]</scope>
    <source>
        <strain evidence="2 3">DSM 23240</strain>
    </source>
</reference>
<dbReference type="Gene3D" id="3.40.630.30">
    <property type="match status" value="1"/>
</dbReference>
<evidence type="ECO:0000313" key="3">
    <source>
        <dbReference type="Proteomes" id="UP000571084"/>
    </source>
</evidence>
<dbReference type="InterPro" id="IPR000182">
    <property type="entry name" value="GNAT_dom"/>
</dbReference>
<protein>
    <submittedName>
        <fullName evidence="2">Putative GNAT family acetyltransferase</fullName>
    </submittedName>
</protein>
<accession>A0A840RZF8</accession>
<organism evidence="2 3">
    <name type="scientific">Glaciimonas immobilis</name>
    <dbReference type="NCBI Taxonomy" id="728004"/>
    <lineage>
        <taxon>Bacteria</taxon>
        <taxon>Pseudomonadati</taxon>
        <taxon>Pseudomonadota</taxon>
        <taxon>Betaproteobacteria</taxon>
        <taxon>Burkholderiales</taxon>
        <taxon>Oxalobacteraceae</taxon>
        <taxon>Glaciimonas</taxon>
    </lineage>
</organism>
<comment type="caution">
    <text evidence="2">The sequence shown here is derived from an EMBL/GenBank/DDBJ whole genome shotgun (WGS) entry which is preliminary data.</text>
</comment>
<dbReference type="CDD" id="cd04301">
    <property type="entry name" value="NAT_SF"/>
    <property type="match status" value="1"/>
</dbReference>
<sequence>MNIEKILKPQFQELINFINSSPDREAFLFLYGVLRDSHDNLDVYIHRHNDRLIGSVALLPTLPPFGVSVILPVGEIEPNFLNKISATLQSPRMALGSKSTTTSLIKAWPQNWKPLTYQRNEVLLKQCRPHINDRSSFLKTRLATSGDITTLVDYRIRMERDSQVAIISTEEQAYHTVLSLLERENLYIIDVNGHPGGCAALTTSNESYQQLGFIFVEEQYRKKGISDYLLRDICSVIHNQGKFPLTFTRANGLLHNRLVAIGFSNAGEHVKLYFGS</sequence>
<evidence type="ECO:0000313" key="2">
    <source>
        <dbReference type="EMBL" id="MBB5202612.1"/>
    </source>
</evidence>
<keyword evidence="2" id="KW-0808">Transferase</keyword>
<name>A0A840RZF8_9BURK</name>
<dbReference type="Proteomes" id="UP000571084">
    <property type="component" value="Unassembled WGS sequence"/>
</dbReference>
<dbReference type="AlphaFoldDB" id="A0A840RZF8"/>
<evidence type="ECO:0000259" key="1">
    <source>
        <dbReference type="PROSITE" id="PS51186"/>
    </source>
</evidence>